<accession>A0A9D4GHQ9</accession>
<comment type="caution">
    <text evidence="1">The sequence shown here is derived from an EMBL/GenBank/DDBJ whole genome shotgun (WGS) entry which is preliminary data.</text>
</comment>
<dbReference type="EMBL" id="JAIWYP010000006">
    <property type="protein sequence ID" value="KAH3815669.1"/>
    <property type="molecule type" value="Genomic_DNA"/>
</dbReference>
<organism evidence="1 2">
    <name type="scientific">Dreissena polymorpha</name>
    <name type="common">Zebra mussel</name>
    <name type="synonym">Mytilus polymorpha</name>
    <dbReference type="NCBI Taxonomy" id="45954"/>
    <lineage>
        <taxon>Eukaryota</taxon>
        <taxon>Metazoa</taxon>
        <taxon>Spiralia</taxon>
        <taxon>Lophotrochozoa</taxon>
        <taxon>Mollusca</taxon>
        <taxon>Bivalvia</taxon>
        <taxon>Autobranchia</taxon>
        <taxon>Heteroconchia</taxon>
        <taxon>Euheterodonta</taxon>
        <taxon>Imparidentia</taxon>
        <taxon>Neoheterodontei</taxon>
        <taxon>Myida</taxon>
        <taxon>Dreissenoidea</taxon>
        <taxon>Dreissenidae</taxon>
        <taxon>Dreissena</taxon>
    </lineage>
</organism>
<dbReference type="AlphaFoldDB" id="A0A9D4GHQ9"/>
<dbReference type="Proteomes" id="UP000828390">
    <property type="component" value="Unassembled WGS sequence"/>
</dbReference>
<protein>
    <submittedName>
        <fullName evidence="1">Uncharacterized protein</fullName>
    </submittedName>
</protein>
<gene>
    <name evidence="1" type="ORF">DPMN_144200</name>
</gene>
<evidence type="ECO:0000313" key="2">
    <source>
        <dbReference type="Proteomes" id="UP000828390"/>
    </source>
</evidence>
<evidence type="ECO:0000313" key="1">
    <source>
        <dbReference type="EMBL" id="KAH3815669.1"/>
    </source>
</evidence>
<reference evidence="1" key="2">
    <citation type="submission" date="2020-11" db="EMBL/GenBank/DDBJ databases">
        <authorList>
            <person name="McCartney M.A."/>
            <person name="Auch B."/>
            <person name="Kono T."/>
            <person name="Mallez S."/>
            <person name="Becker A."/>
            <person name="Gohl D.M."/>
            <person name="Silverstein K.A.T."/>
            <person name="Koren S."/>
            <person name="Bechman K.B."/>
            <person name="Herman A."/>
            <person name="Abrahante J.E."/>
            <person name="Garbe J."/>
        </authorList>
    </citation>
    <scope>NUCLEOTIDE SEQUENCE</scope>
    <source>
        <strain evidence="1">Duluth1</strain>
        <tissue evidence="1">Whole animal</tissue>
    </source>
</reference>
<keyword evidence="2" id="KW-1185">Reference proteome</keyword>
<proteinExistence type="predicted"/>
<reference evidence="1" key="1">
    <citation type="journal article" date="2019" name="bioRxiv">
        <title>The Genome of the Zebra Mussel, Dreissena polymorpha: A Resource for Invasive Species Research.</title>
        <authorList>
            <person name="McCartney M.A."/>
            <person name="Auch B."/>
            <person name="Kono T."/>
            <person name="Mallez S."/>
            <person name="Zhang Y."/>
            <person name="Obille A."/>
            <person name="Becker A."/>
            <person name="Abrahante J.E."/>
            <person name="Garbe J."/>
            <person name="Badalamenti J.P."/>
            <person name="Herman A."/>
            <person name="Mangelson H."/>
            <person name="Liachko I."/>
            <person name="Sullivan S."/>
            <person name="Sone E.D."/>
            <person name="Koren S."/>
            <person name="Silverstein K.A.T."/>
            <person name="Beckman K.B."/>
            <person name="Gohl D.M."/>
        </authorList>
    </citation>
    <scope>NUCLEOTIDE SEQUENCE</scope>
    <source>
        <strain evidence="1">Duluth1</strain>
        <tissue evidence="1">Whole animal</tissue>
    </source>
</reference>
<sequence>MVDSGSLERLHIVCRIDSIPNIVGFSNFNIYRGNKNGIVEHLATMQPRYSDNTGFQRHALVQSSATMQAVGVYNDKNPSLEVPVASLTCNDGLQYNCSLAYDDKQGSTVVTKTSSVVKNLTVSGTLFMFHVLRNFLLHV</sequence>
<name>A0A9D4GHQ9_DREPO</name>